<dbReference type="InterPro" id="IPR014001">
    <property type="entry name" value="Helicase_ATP-bd"/>
</dbReference>
<keyword evidence="1" id="KW-0547">Nucleotide-binding</keyword>
<dbReference type="KEGG" id="nan:AArc1_4010"/>
<dbReference type="InterPro" id="IPR018973">
    <property type="entry name" value="MZB"/>
</dbReference>
<dbReference type="GO" id="GO:0006289">
    <property type="term" value="P:nucleotide-excision repair"/>
    <property type="evidence" value="ECO:0007669"/>
    <property type="project" value="TreeGrafter"/>
</dbReference>
<geneLocation type="plasmid" evidence="7">
    <name>paarc1-01</name>
</geneLocation>
<dbReference type="GO" id="GO:0043138">
    <property type="term" value="F:3'-5' DNA helicase activity"/>
    <property type="evidence" value="ECO:0007669"/>
    <property type="project" value="TreeGrafter"/>
</dbReference>
<dbReference type="Pfam" id="PF00270">
    <property type="entry name" value="DEAD"/>
    <property type="match status" value="1"/>
</dbReference>
<keyword evidence="6" id="KW-0347">Helicase</keyword>
<dbReference type="Pfam" id="PF00271">
    <property type="entry name" value="Helicase_C"/>
    <property type="match status" value="1"/>
</dbReference>
<feature type="region of interest" description="Disordered" evidence="3">
    <location>
        <begin position="825"/>
        <end position="855"/>
    </location>
</feature>
<dbReference type="PROSITE" id="PS51194">
    <property type="entry name" value="HELICASE_CTER"/>
    <property type="match status" value="1"/>
</dbReference>
<accession>A0A346P9D2</accession>
<dbReference type="InterPro" id="IPR001650">
    <property type="entry name" value="Helicase_C-like"/>
</dbReference>
<organism evidence="6 7">
    <name type="scientific">Natrarchaeobaculum sulfurireducens</name>
    <dbReference type="NCBI Taxonomy" id="2044521"/>
    <lineage>
        <taxon>Archaea</taxon>
        <taxon>Methanobacteriati</taxon>
        <taxon>Methanobacteriota</taxon>
        <taxon>Stenosarchaea group</taxon>
        <taxon>Halobacteria</taxon>
        <taxon>Halobacteriales</taxon>
        <taxon>Natrialbaceae</taxon>
        <taxon>Natrarchaeobaculum</taxon>
    </lineage>
</organism>
<dbReference type="GO" id="GO:0005524">
    <property type="term" value="F:ATP binding"/>
    <property type="evidence" value="ECO:0007669"/>
    <property type="project" value="UniProtKB-KW"/>
</dbReference>
<feature type="compositionally biased region" description="Basic and acidic residues" evidence="3">
    <location>
        <begin position="20"/>
        <end position="29"/>
    </location>
</feature>
<dbReference type="InterPro" id="IPR027417">
    <property type="entry name" value="P-loop_NTPase"/>
</dbReference>
<dbReference type="RefSeq" id="WP_117362350.1">
    <property type="nucleotide sequence ID" value="NZ_CP024045.1"/>
</dbReference>
<sequence>MYDDHNTDYSQTSLGNDSGNKNDEEGVDTGKDVLQLTGRELKNTYPENRYFGQVHKNFEIPAREEQTVPAEDVLPPKIAQNLEFDPWSHQGEALRVLERGRNVCVATSTSSGKTLVYGLHIARQYIKNPDTRSLIVYPTKALSRDQEQELNEFLRNTLGLDISVGVYDGDTKSEEKSRIREECNVVITNFVGLNQYLEGHHLWADFHSNCSLVVIDEAHMWTGLGGMHVAWILRRAQRIIDYYGGDPQYVLTTATIGNPAEHALALTGEPATVVDEDGSPRGIRHLVFWDPPMSGDDGLTDDIDSPALAKRPATVEAPEVWAHMCQKNVQSLLFCDSRKLTELSVNRAKRFLSNPKNNYQKGSDLAAYHAGHGKKSRRATEYQLKEGHLDGVSTTSALEVGINIGGVDGTVLMGYPGSRQSFWQRIGRSGRGTRDALSVFVPSHSTLDQYILQHPEYVLEEDHESAVVDLDNNPVYLQQLNCAAQELPLTWDDADAFGGEERLKRAVEYGRRKGDLEGSLDGGVMYNHRDRPQDLISLYSSGGNTFDVRLVGDNTIDHQSIGRDRAYRDYHEGATVLHQGEQYQVVELREDIPQPYISLEKANVNYYTQSQGQVNIYDTVIEDSREVGPFTLNWGYGTVSVHYSTYLKREIGSGEVLELGNDTGVPPLEMRTQLCWAETPNDIERAMLNKHSEYHNPECINLPPRLHGYLGGIHAVEHAMIAVSPLELKVDGGDIGGLATNRLPGNPEKSGWFIYDGIEGGLGFSRSIYEHFEDVAQRAHDLIADCSCGRDEGCPACTMDDRCGNDNRPLYSPAAADVLKHLLGDQEEDDLDEHLPKTDSEVIPADEQRPPASIS</sequence>
<dbReference type="AlphaFoldDB" id="A0A346P9D2"/>
<evidence type="ECO:0000313" key="7">
    <source>
        <dbReference type="Proteomes" id="UP000258707"/>
    </source>
</evidence>
<dbReference type="PANTHER" id="PTHR47957">
    <property type="entry name" value="ATP-DEPENDENT HELICASE HRQ1"/>
    <property type="match status" value="1"/>
</dbReference>
<dbReference type="Pfam" id="PF09369">
    <property type="entry name" value="MZB"/>
    <property type="match status" value="1"/>
</dbReference>
<dbReference type="Gene3D" id="3.40.50.300">
    <property type="entry name" value="P-loop containing nucleotide triphosphate hydrolases"/>
    <property type="match status" value="2"/>
</dbReference>
<dbReference type="GeneID" id="37636609"/>
<protein>
    <submittedName>
        <fullName evidence="6">DEAD/DEAH box helicase domain protein</fullName>
    </submittedName>
</protein>
<evidence type="ECO:0000313" key="6">
    <source>
        <dbReference type="EMBL" id="AXR76127.1"/>
    </source>
</evidence>
<keyword evidence="6" id="KW-0378">Hydrolase</keyword>
<evidence type="ECO:0000259" key="4">
    <source>
        <dbReference type="PROSITE" id="PS51192"/>
    </source>
</evidence>
<dbReference type="CDD" id="cd18797">
    <property type="entry name" value="SF2_C_Hrq"/>
    <property type="match status" value="1"/>
</dbReference>
<gene>
    <name evidence="6" type="ORF">AArc1_4010</name>
</gene>
<dbReference type="InterPro" id="IPR011545">
    <property type="entry name" value="DEAD/DEAH_box_helicase_dom"/>
</dbReference>
<feature type="domain" description="Helicase ATP-binding" evidence="4">
    <location>
        <begin position="94"/>
        <end position="274"/>
    </location>
</feature>
<evidence type="ECO:0000259" key="5">
    <source>
        <dbReference type="PROSITE" id="PS51194"/>
    </source>
</evidence>
<dbReference type="SUPFAM" id="SSF52540">
    <property type="entry name" value="P-loop containing nucleoside triphosphate hydrolases"/>
    <property type="match status" value="1"/>
</dbReference>
<proteinExistence type="predicted"/>
<dbReference type="PANTHER" id="PTHR47957:SF3">
    <property type="entry name" value="ATP-DEPENDENT HELICASE HRQ1"/>
    <property type="match status" value="1"/>
</dbReference>
<evidence type="ECO:0000256" key="1">
    <source>
        <dbReference type="ARBA" id="ARBA00022741"/>
    </source>
</evidence>
<dbReference type="Proteomes" id="UP000258707">
    <property type="component" value="Plasmid pAArc1-01"/>
</dbReference>
<reference evidence="6 7" key="1">
    <citation type="submission" date="2017-10" db="EMBL/GenBank/DDBJ databases">
        <title>Phenotypic and genomic properties of facultatively anaerobic sulfur-reducing natronoarchaea from hypersaline soda lakes.</title>
        <authorList>
            <person name="Sorokin D.Y."/>
            <person name="Kublanov I.V."/>
            <person name="Roman P."/>
            <person name="Sinninghe Damste J.S."/>
            <person name="Golyshin P.N."/>
            <person name="Rojo D."/>
            <person name="Ciordia S."/>
            <person name="Mena Md.C."/>
            <person name="Ferrer M."/>
            <person name="Messina E."/>
            <person name="Smedile F."/>
            <person name="La Spada G."/>
            <person name="La Cono V."/>
            <person name="Yakimov M.M."/>
        </authorList>
    </citation>
    <scope>NUCLEOTIDE SEQUENCE [LARGE SCALE GENOMIC DNA]</scope>
    <source>
        <strain evidence="6 7">AArc1</strain>
        <plasmid evidence="7">paarc1-01</plasmid>
    </source>
</reference>
<feature type="compositionally biased region" description="Polar residues" evidence="3">
    <location>
        <begin position="8"/>
        <end position="19"/>
    </location>
</feature>
<name>A0A346P9D2_9EURY</name>
<dbReference type="SMART" id="SM00490">
    <property type="entry name" value="HELICc"/>
    <property type="match status" value="1"/>
</dbReference>
<dbReference type="PROSITE" id="PS51192">
    <property type="entry name" value="HELICASE_ATP_BIND_1"/>
    <property type="match status" value="1"/>
</dbReference>
<dbReference type="GO" id="GO:0003676">
    <property type="term" value="F:nucleic acid binding"/>
    <property type="evidence" value="ECO:0007669"/>
    <property type="project" value="InterPro"/>
</dbReference>
<keyword evidence="6" id="KW-0614">Plasmid</keyword>
<evidence type="ECO:0000256" key="3">
    <source>
        <dbReference type="SAM" id="MobiDB-lite"/>
    </source>
</evidence>
<evidence type="ECO:0000256" key="2">
    <source>
        <dbReference type="ARBA" id="ARBA00022840"/>
    </source>
</evidence>
<feature type="domain" description="Helicase C-terminal" evidence="5">
    <location>
        <begin position="317"/>
        <end position="474"/>
    </location>
</feature>
<feature type="region of interest" description="Disordered" evidence="3">
    <location>
        <begin position="1"/>
        <end position="29"/>
    </location>
</feature>
<dbReference type="GO" id="GO:0036297">
    <property type="term" value="P:interstrand cross-link repair"/>
    <property type="evidence" value="ECO:0007669"/>
    <property type="project" value="TreeGrafter"/>
</dbReference>
<dbReference type="EMBL" id="CP024045">
    <property type="protein sequence ID" value="AXR76127.1"/>
    <property type="molecule type" value="Genomic_DNA"/>
</dbReference>
<dbReference type="SMART" id="SM00487">
    <property type="entry name" value="DEXDc"/>
    <property type="match status" value="1"/>
</dbReference>
<keyword evidence="2" id="KW-0067">ATP-binding</keyword>